<feature type="compositionally biased region" description="Acidic residues" evidence="1">
    <location>
        <begin position="86"/>
        <end position="95"/>
    </location>
</feature>
<evidence type="ECO:0000256" key="1">
    <source>
        <dbReference type="SAM" id="MobiDB-lite"/>
    </source>
</evidence>
<feature type="signal peptide" evidence="2">
    <location>
        <begin position="1"/>
        <end position="22"/>
    </location>
</feature>
<evidence type="ECO:0000313" key="3">
    <source>
        <dbReference type="EMBL" id="CAL8095607.1"/>
    </source>
</evidence>
<sequence>MGHTKIRILLFVLLSVFLSTFSKPTRKYRYDADFLDSEIQRIRSGRAEVLEPVWTVTKSTRKPAHNDSAVEIETNTTSTNSSASASEEDTEEYSDSEAYSSSEETDITCAPGKGWHIRGQRCVPLNCPGGPSERDFNTGECLYSSQPKGRYNKPFTQWNDLNHVYRSNPTSTHFVRTMVLMRRG</sequence>
<evidence type="ECO:0000256" key="2">
    <source>
        <dbReference type="SAM" id="SignalP"/>
    </source>
</evidence>
<organism evidence="3 4">
    <name type="scientific">Orchesella dallaii</name>
    <dbReference type="NCBI Taxonomy" id="48710"/>
    <lineage>
        <taxon>Eukaryota</taxon>
        <taxon>Metazoa</taxon>
        <taxon>Ecdysozoa</taxon>
        <taxon>Arthropoda</taxon>
        <taxon>Hexapoda</taxon>
        <taxon>Collembola</taxon>
        <taxon>Entomobryomorpha</taxon>
        <taxon>Entomobryoidea</taxon>
        <taxon>Orchesellidae</taxon>
        <taxon>Orchesellinae</taxon>
        <taxon>Orchesella</taxon>
    </lineage>
</organism>
<comment type="caution">
    <text evidence="3">The sequence shown here is derived from an EMBL/GenBank/DDBJ whole genome shotgun (WGS) entry which is preliminary data.</text>
</comment>
<accession>A0ABP1QAA7</accession>
<feature type="chain" id="PRO_5046376448" description="Secreted protein" evidence="2">
    <location>
        <begin position="23"/>
        <end position="184"/>
    </location>
</feature>
<evidence type="ECO:0008006" key="5">
    <source>
        <dbReference type="Google" id="ProtNLM"/>
    </source>
</evidence>
<protein>
    <recommendedName>
        <fullName evidence="5">Secreted protein</fullName>
    </recommendedName>
</protein>
<dbReference type="Proteomes" id="UP001642540">
    <property type="component" value="Unassembled WGS sequence"/>
</dbReference>
<keyword evidence="4" id="KW-1185">Reference proteome</keyword>
<feature type="compositionally biased region" description="Low complexity" evidence="1">
    <location>
        <begin position="73"/>
        <end position="85"/>
    </location>
</feature>
<feature type="region of interest" description="Disordered" evidence="1">
    <location>
        <begin position="58"/>
        <end position="105"/>
    </location>
</feature>
<keyword evidence="2" id="KW-0732">Signal</keyword>
<dbReference type="EMBL" id="CAXLJM020000027">
    <property type="protein sequence ID" value="CAL8095607.1"/>
    <property type="molecule type" value="Genomic_DNA"/>
</dbReference>
<reference evidence="3 4" key="1">
    <citation type="submission" date="2024-08" db="EMBL/GenBank/DDBJ databases">
        <authorList>
            <person name="Cucini C."/>
            <person name="Frati F."/>
        </authorList>
    </citation>
    <scope>NUCLEOTIDE SEQUENCE [LARGE SCALE GENOMIC DNA]</scope>
</reference>
<evidence type="ECO:0000313" key="4">
    <source>
        <dbReference type="Proteomes" id="UP001642540"/>
    </source>
</evidence>
<gene>
    <name evidence="3" type="ORF">ODALV1_LOCUS9135</name>
</gene>
<proteinExistence type="predicted"/>
<name>A0ABP1QAA7_9HEXA</name>